<accession>A0ABU0C0H5</accession>
<reference evidence="1 2" key="1">
    <citation type="submission" date="2023-07" db="EMBL/GenBank/DDBJ databases">
        <title>Genomic Encyclopedia of Type Strains, Phase IV (KMG-IV): sequencing the most valuable type-strain genomes for metagenomic binning, comparative biology and taxonomic classification.</title>
        <authorList>
            <person name="Goeker M."/>
        </authorList>
    </citation>
    <scope>NUCLEOTIDE SEQUENCE [LARGE SCALE GENOMIC DNA]</scope>
    <source>
        <strain evidence="1 2">DSM 1112</strain>
    </source>
</reference>
<dbReference type="EMBL" id="JAUSVF010000003">
    <property type="protein sequence ID" value="MDQ0323406.1"/>
    <property type="molecule type" value="Genomic_DNA"/>
</dbReference>
<dbReference type="Proteomes" id="UP001230207">
    <property type="component" value="Unassembled WGS sequence"/>
</dbReference>
<evidence type="ECO:0000313" key="1">
    <source>
        <dbReference type="EMBL" id="MDQ0323406.1"/>
    </source>
</evidence>
<dbReference type="InterPro" id="IPR029016">
    <property type="entry name" value="GAF-like_dom_sf"/>
</dbReference>
<gene>
    <name evidence="1" type="ORF">QO002_005612</name>
</gene>
<sequence>MFDAKAIADTGKPDFYHELGSQLHALLSRESDAIANAANTSALIFQMLPDLNWGGFKSP</sequence>
<keyword evidence="2" id="KW-1185">Reference proteome</keyword>
<proteinExistence type="predicted"/>
<name>A0ABU0C0H5_9HYPH</name>
<protein>
    <submittedName>
        <fullName evidence="1">Methionine-R-sulfoxide reductase with GAF domain</fullName>
    </submittedName>
</protein>
<comment type="caution">
    <text evidence="1">The sequence shown here is derived from an EMBL/GenBank/DDBJ whole genome shotgun (WGS) entry which is preliminary data.</text>
</comment>
<evidence type="ECO:0000313" key="2">
    <source>
        <dbReference type="Proteomes" id="UP001230207"/>
    </source>
</evidence>
<dbReference type="Gene3D" id="3.30.450.40">
    <property type="match status" value="1"/>
</dbReference>
<organism evidence="1 2">
    <name type="scientific">Pararhizobium capsulatum DSM 1112</name>
    <dbReference type="NCBI Taxonomy" id="1121113"/>
    <lineage>
        <taxon>Bacteria</taxon>
        <taxon>Pseudomonadati</taxon>
        <taxon>Pseudomonadota</taxon>
        <taxon>Alphaproteobacteria</taxon>
        <taxon>Hyphomicrobiales</taxon>
        <taxon>Rhizobiaceae</taxon>
        <taxon>Rhizobium/Agrobacterium group</taxon>
        <taxon>Pararhizobium</taxon>
    </lineage>
</organism>